<comment type="caution">
    <text evidence="2">The sequence shown here is derived from an EMBL/GenBank/DDBJ whole genome shotgun (WGS) entry which is preliminary data.</text>
</comment>
<dbReference type="RefSeq" id="WP_229490861.1">
    <property type="nucleotide sequence ID" value="NZ_JAIVFQ010000156.1"/>
</dbReference>
<sequence>CLSSFETVRGTYQIKQLRTDEKGITETNTLGGNPNSNSGSETAKSDLGLASRVWTVILGTNPGKAILLTTSVTHLLTIRHGHNHNGDRRTTVLYDLTGKPACTTLAGHLNRHAVEASLQWFRNNDINRKGKLA</sequence>
<feature type="non-terminal residue" evidence="2">
    <location>
        <position position="1"/>
    </location>
</feature>
<evidence type="ECO:0000313" key="3">
    <source>
        <dbReference type="Proteomes" id="UP001199525"/>
    </source>
</evidence>
<name>A0ABS8IKJ8_9NOSO</name>
<organism evidence="2 3">
    <name type="scientific">Nostoc favosum CHAB5714</name>
    <dbReference type="NCBI Taxonomy" id="2780399"/>
    <lineage>
        <taxon>Bacteria</taxon>
        <taxon>Bacillati</taxon>
        <taxon>Cyanobacteriota</taxon>
        <taxon>Cyanophyceae</taxon>
        <taxon>Nostocales</taxon>
        <taxon>Nostocaceae</taxon>
        <taxon>Nostoc</taxon>
        <taxon>Nostoc favosum</taxon>
    </lineage>
</organism>
<accession>A0ABS8IKJ8</accession>
<gene>
    <name evidence="2" type="ORF">LC586_37960</name>
</gene>
<evidence type="ECO:0000313" key="2">
    <source>
        <dbReference type="EMBL" id="MCC5604772.1"/>
    </source>
</evidence>
<feature type="region of interest" description="Disordered" evidence="1">
    <location>
        <begin position="23"/>
        <end position="43"/>
    </location>
</feature>
<protein>
    <submittedName>
        <fullName evidence="2">Uncharacterized protein</fullName>
    </submittedName>
</protein>
<dbReference type="Proteomes" id="UP001199525">
    <property type="component" value="Unassembled WGS sequence"/>
</dbReference>
<keyword evidence="3" id="KW-1185">Reference proteome</keyword>
<dbReference type="EMBL" id="JAIVFQ010000156">
    <property type="protein sequence ID" value="MCC5604772.1"/>
    <property type="molecule type" value="Genomic_DNA"/>
</dbReference>
<proteinExistence type="predicted"/>
<evidence type="ECO:0000256" key="1">
    <source>
        <dbReference type="SAM" id="MobiDB-lite"/>
    </source>
</evidence>
<reference evidence="2 3" key="1">
    <citation type="journal article" date="2021" name="Microorganisms">
        <title>Genome Evolution of Filamentous Cyanobacterium Nostoc Species: From Facultative Symbiosis to Free Living.</title>
        <authorList>
            <person name="Huo D."/>
            <person name="Li H."/>
            <person name="Cai F."/>
            <person name="Guo X."/>
            <person name="Qiao Z."/>
            <person name="Wang W."/>
            <person name="Yu G."/>
            <person name="Li R."/>
        </authorList>
    </citation>
    <scope>NUCLEOTIDE SEQUENCE [LARGE SCALE GENOMIC DNA]</scope>
    <source>
        <strain evidence="2 3">CHAB 5714</strain>
    </source>
</reference>
<feature type="compositionally biased region" description="Polar residues" evidence="1">
    <location>
        <begin position="25"/>
        <end position="42"/>
    </location>
</feature>